<organism evidence="1 2">
    <name type="scientific">Dendrobium catenatum</name>
    <dbReference type="NCBI Taxonomy" id="906689"/>
    <lineage>
        <taxon>Eukaryota</taxon>
        <taxon>Viridiplantae</taxon>
        <taxon>Streptophyta</taxon>
        <taxon>Embryophyta</taxon>
        <taxon>Tracheophyta</taxon>
        <taxon>Spermatophyta</taxon>
        <taxon>Magnoliopsida</taxon>
        <taxon>Liliopsida</taxon>
        <taxon>Asparagales</taxon>
        <taxon>Orchidaceae</taxon>
        <taxon>Epidendroideae</taxon>
        <taxon>Malaxideae</taxon>
        <taxon>Dendrobiinae</taxon>
        <taxon>Dendrobium</taxon>
    </lineage>
</organism>
<evidence type="ECO:0000313" key="1">
    <source>
        <dbReference type="EMBL" id="PKU64273.1"/>
    </source>
</evidence>
<keyword evidence="2" id="KW-1185">Reference proteome</keyword>
<dbReference type="Gene3D" id="2.40.50.140">
    <property type="entry name" value="Nucleic acid-binding proteins"/>
    <property type="match status" value="2"/>
</dbReference>
<dbReference type="SUPFAM" id="SSF50249">
    <property type="entry name" value="Nucleic acid-binding proteins"/>
    <property type="match status" value="1"/>
</dbReference>
<protein>
    <submittedName>
        <fullName evidence="1">Uncharacterized protein</fullName>
    </submittedName>
</protein>
<dbReference type="AlphaFoldDB" id="A0A2I0VLM6"/>
<sequence length="151" mass="17157">MLQIGKTYIFSNGQIKAINKDFYNVNENFEIILNSISEIQVAITDDIEPVTNNLSVIEDIKSNPNSPSDIILLFLNVSEVRVIYRQTDKIKILKRDLQVLDLRSEVCTFTLWEGLATVEGKQLEESRNEKTIILAKGIIGKYFNGFILSTT</sequence>
<proteinExistence type="predicted"/>
<dbReference type="InterPro" id="IPR012340">
    <property type="entry name" value="NA-bd_OB-fold"/>
</dbReference>
<reference evidence="1 2" key="1">
    <citation type="journal article" date="2016" name="Sci. Rep.">
        <title>The Dendrobium catenatum Lindl. genome sequence provides insights into polysaccharide synthase, floral development and adaptive evolution.</title>
        <authorList>
            <person name="Zhang G.Q."/>
            <person name="Xu Q."/>
            <person name="Bian C."/>
            <person name="Tsai W.C."/>
            <person name="Yeh C.M."/>
            <person name="Liu K.W."/>
            <person name="Yoshida K."/>
            <person name="Zhang L.S."/>
            <person name="Chang S.B."/>
            <person name="Chen F."/>
            <person name="Shi Y."/>
            <person name="Su Y.Y."/>
            <person name="Zhang Y.Q."/>
            <person name="Chen L.J."/>
            <person name="Yin Y."/>
            <person name="Lin M."/>
            <person name="Huang H."/>
            <person name="Deng H."/>
            <person name="Wang Z.W."/>
            <person name="Zhu S.L."/>
            <person name="Zhao X."/>
            <person name="Deng C."/>
            <person name="Niu S.C."/>
            <person name="Huang J."/>
            <person name="Wang M."/>
            <person name="Liu G.H."/>
            <person name="Yang H.J."/>
            <person name="Xiao X.J."/>
            <person name="Hsiao Y.Y."/>
            <person name="Wu W.L."/>
            <person name="Chen Y.Y."/>
            <person name="Mitsuda N."/>
            <person name="Ohme-Takagi M."/>
            <person name="Luo Y.B."/>
            <person name="Van de Peer Y."/>
            <person name="Liu Z.J."/>
        </authorList>
    </citation>
    <scope>NUCLEOTIDE SEQUENCE [LARGE SCALE GENOMIC DNA]</scope>
    <source>
        <tissue evidence="1">The whole plant</tissue>
    </source>
</reference>
<gene>
    <name evidence="1" type="ORF">MA16_Dca005196</name>
</gene>
<name>A0A2I0VLM6_9ASPA</name>
<evidence type="ECO:0000313" key="2">
    <source>
        <dbReference type="Proteomes" id="UP000233837"/>
    </source>
</evidence>
<accession>A0A2I0VLM6</accession>
<dbReference type="STRING" id="906689.A0A2I0VLM6"/>
<dbReference type="EMBL" id="KZ503429">
    <property type="protein sequence ID" value="PKU64273.1"/>
    <property type="molecule type" value="Genomic_DNA"/>
</dbReference>
<reference evidence="1 2" key="2">
    <citation type="journal article" date="2017" name="Nature">
        <title>The Apostasia genome and the evolution of orchids.</title>
        <authorList>
            <person name="Zhang G.Q."/>
            <person name="Liu K.W."/>
            <person name="Li Z."/>
            <person name="Lohaus R."/>
            <person name="Hsiao Y.Y."/>
            <person name="Niu S.C."/>
            <person name="Wang J.Y."/>
            <person name="Lin Y.C."/>
            <person name="Xu Q."/>
            <person name="Chen L.J."/>
            <person name="Yoshida K."/>
            <person name="Fujiwara S."/>
            <person name="Wang Z.W."/>
            <person name="Zhang Y.Q."/>
            <person name="Mitsuda N."/>
            <person name="Wang M."/>
            <person name="Liu G.H."/>
            <person name="Pecoraro L."/>
            <person name="Huang H.X."/>
            <person name="Xiao X.J."/>
            <person name="Lin M."/>
            <person name="Wu X.Y."/>
            <person name="Wu W.L."/>
            <person name="Chen Y.Y."/>
            <person name="Chang S.B."/>
            <person name="Sakamoto S."/>
            <person name="Ohme-Takagi M."/>
            <person name="Yagi M."/>
            <person name="Zeng S.J."/>
            <person name="Shen C.Y."/>
            <person name="Yeh C.M."/>
            <person name="Luo Y.B."/>
            <person name="Tsai W.C."/>
            <person name="Van de Peer Y."/>
            <person name="Liu Z.J."/>
        </authorList>
    </citation>
    <scope>NUCLEOTIDE SEQUENCE [LARGE SCALE GENOMIC DNA]</scope>
    <source>
        <tissue evidence="1">The whole plant</tissue>
    </source>
</reference>
<dbReference type="Proteomes" id="UP000233837">
    <property type="component" value="Unassembled WGS sequence"/>
</dbReference>